<feature type="transmembrane region" description="Helical" evidence="7">
    <location>
        <begin position="12"/>
        <end position="33"/>
    </location>
</feature>
<keyword evidence="3 6" id="KW-0812">Transmembrane</keyword>
<evidence type="ECO:0000256" key="5">
    <source>
        <dbReference type="ARBA" id="ARBA00023136"/>
    </source>
</evidence>
<comment type="similarity">
    <text evidence="2 6">Belongs to the ABC-3 integral membrane protein family.</text>
</comment>
<dbReference type="Proteomes" id="UP000184275">
    <property type="component" value="Unassembled WGS sequence"/>
</dbReference>
<keyword evidence="5 7" id="KW-0472">Membrane</keyword>
<evidence type="ECO:0000256" key="2">
    <source>
        <dbReference type="ARBA" id="ARBA00008034"/>
    </source>
</evidence>
<dbReference type="PANTHER" id="PTHR30477:SF18">
    <property type="entry name" value="METAL TRANSPORT SYSTEM MEMBRANE PROTEIN CT_417-RELATED"/>
    <property type="match status" value="1"/>
</dbReference>
<gene>
    <name evidence="8" type="ORF">SAMN05720469_10219</name>
</gene>
<evidence type="ECO:0000313" key="9">
    <source>
        <dbReference type="Proteomes" id="UP000184275"/>
    </source>
</evidence>
<feature type="transmembrane region" description="Helical" evidence="7">
    <location>
        <begin position="219"/>
        <end position="238"/>
    </location>
</feature>
<protein>
    <submittedName>
        <fullName evidence="8">Zinc transport system permease protein</fullName>
    </submittedName>
</protein>
<evidence type="ECO:0000313" key="8">
    <source>
        <dbReference type="EMBL" id="SHK17241.1"/>
    </source>
</evidence>
<dbReference type="PANTHER" id="PTHR30477">
    <property type="entry name" value="ABC-TRANSPORTER METAL-BINDING PROTEIN"/>
    <property type="match status" value="1"/>
</dbReference>
<keyword evidence="4 7" id="KW-1133">Transmembrane helix</keyword>
<dbReference type="Gene3D" id="1.10.3470.10">
    <property type="entry name" value="ABC transporter involved in vitamin B12 uptake, BtuC"/>
    <property type="match status" value="1"/>
</dbReference>
<comment type="subcellular location">
    <subcellularLocation>
        <location evidence="6">Cell membrane</location>
        <topology evidence="6">Multi-pass membrane protein</topology>
    </subcellularLocation>
    <subcellularLocation>
        <location evidence="1">Membrane</location>
        <topology evidence="1">Multi-pass membrane protein</topology>
    </subcellularLocation>
</comment>
<evidence type="ECO:0000256" key="7">
    <source>
        <dbReference type="SAM" id="Phobius"/>
    </source>
</evidence>
<keyword evidence="6" id="KW-0813">Transport</keyword>
<feature type="transmembrane region" description="Helical" evidence="7">
    <location>
        <begin position="90"/>
        <end position="110"/>
    </location>
</feature>
<feature type="transmembrane region" description="Helical" evidence="7">
    <location>
        <begin position="131"/>
        <end position="154"/>
    </location>
</feature>
<dbReference type="InterPro" id="IPR037294">
    <property type="entry name" value="ABC_BtuC-like"/>
</dbReference>
<dbReference type="RefSeq" id="WP_073301978.1">
    <property type="nucleotide sequence ID" value="NZ_FRAW01000002.1"/>
</dbReference>
<dbReference type="GO" id="GO:0043190">
    <property type="term" value="C:ATP-binding cassette (ABC) transporter complex"/>
    <property type="evidence" value="ECO:0007669"/>
    <property type="project" value="InterPro"/>
</dbReference>
<accession>A0A1M6QAN3</accession>
<reference evidence="9" key="1">
    <citation type="submission" date="2016-11" db="EMBL/GenBank/DDBJ databases">
        <authorList>
            <person name="Varghese N."/>
            <person name="Submissions S."/>
        </authorList>
    </citation>
    <scope>NUCLEOTIDE SEQUENCE [LARGE SCALE GENOMIC DNA]</scope>
    <source>
        <strain evidence="9">UWOS</strain>
    </source>
</reference>
<feature type="transmembrane region" description="Helical" evidence="7">
    <location>
        <begin position="244"/>
        <end position="262"/>
    </location>
</feature>
<evidence type="ECO:0000256" key="4">
    <source>
        <dbReference type="ARBA" id="ARBA00022989"/>
    </source>
</evidence>
<keyword evidence="9" id="KW-1185">Reference proteome</keyword>
<evidence type="ECO:0000256" key="6">
    <source>
        <dbReference type="RuleBase" id="RU003943"/>
    </source>
</evidence>
<dbReference type="CDD" id="cd06550">
    <property type="entry name" value="TM_ABC_iron-siderophores_like"/>
    <property type="match status" value="1"/>
</dbReference>
<organism evidence="8 9">
    <name type="scientific">Fibrobacter intestinalis</name>
    <dbReference type="NCBI Taxonomy" id="28122"/>
    <lineage>
        <taxon>Bacteria</taxon>
        <taxon>Pseudomonadati</taxon>
        <taxon>Fibrobacterota</taxon>
        <taxon>Fibrobacteria</taxon>
        <taxon>Fibrobacterales</taxon>
        <taxon>Fibrobacteraceae</taxon>
        <taxon>Fibrobacter</taxon>
    </lineage>
</organism>
<dbReference type="SUPFAM" id="SSF81345">
    <property type="entry name" value="ABC transporter involved in vitamin B12 uptake, BtuC"/>
    <property type="match status" value="1"/>
</dbReference>
<feature type="transmembrane region" description="Helical" evidence="7">
    <location>
        <begin position="174"/>
        <end position="207"/>
    </location>
</feature>
<dbReference type="EMBL" id="FRAW01000002">
    <property type="protein sequence ID" value="SHK17241.1"/>
    <property type="molecule type" value="Genomic_DNA"/>
</dbReference>
<name>A0A1M6QAN3_9BACT</name>
<dbReference type="GO" id="GO:0055085">
    <property type="term" value="P:transmembrane transport"/>
    <property type="evidence" value="ECO:0007669"/>
    <property type="project" value="InterPro"/>
</dbReference>
<evidence type="ECO:0000256" key="3">
    <source>
        <dbReference type="ARBA" id="ARBA00022692"/>
    </source>
</evidence>
<proteinExistence type="inferred from homology"/>
<feature type="transmembrane region" description="Helical" evidence="7">
    <location>
        <begin position="53"/>
        <end position="78"/>
    </location>
</feature>
<sequence>MLEMFSFEFVQNALIAAVLVAIACGVMGSYVVVNKIAGTAGGVAHASFGGIGLACFFGFSPMLGALGVALVCALIMGYLTWTRRERSDTLINVIWAGGMAMGVILTDLTPGYSGDMMSFLFGSILTVPRELLFGMTMLTVGILAVSALFFRQFLAISHDPEFARVRGVPVLRLYMLLMAMIACTVVMAVQTVGLILVIALLTIPAYVAESHAKNLKQMMFLSCVFSLVLSLGGLFLAYQMNFTVGPVIILLSVALYAGNAALRRLLAVRQ</sequence>
<dbReference type="InterPro" id="IPR001626">
    <property type="entry name" value="ABC_TroCD"/>
</dbReference>
<dbReference type="Pfam" id="PF00950">
    <property type="entry name" value="ABC-3"/>
    <property type="match status" value="1"/>
</dbReference>
<dbReference type="AlphaFoldDB" id="A0A1M6QAN3"/>
<dbReference type="GO" id="GO:0010043">
    <property type="term" value="P:response to zinc ion"/>
    <property type="evidence" value="ECO:0007669"/>
    <property type="project" value="TreeGrafter"/>
</dbReference>
<evidence type="ECO:0000256" key="1">
    <source>
        <dbReference type="ARBA" id="ARBA00004141"/>
    </source>
</evidence>